<feature type="transmembrane region" description="Helical" evidence="1">
    <location>
        <begin position="217"/>
        <end position="240"/>
    </location>
</feature>
<protein>
    <submittedName>
        <fullName evidence="2">Putative ORF1 [Plasmid pTOM9]</fullName>
    </submittedName>
</protein>
<feature type="transmembrane region" description="Helical" evidence="1">
    <location>
        <begin position="150"/>
        <end position="168"/>
    </location>
</feature>
<dbReference type="InterPro" id="IPR032809">
    <property type="entry name" value="Put_HupE_UreJ"/>
</dbReference>
<feature type="transmembrane region" description="Helical" evidence="1">
    <location>
        <begin position="104"/>
        <end position="129"/>
    </location>
</feature>
<feature type="transmembrane region" description="Helical" evidence="1">
    <location>
        <begin position="75"/>
        <end position="98"/>
    </location>
</feature>
<proteinExistence type="predicted"/>
<feature type="transmembrane region" description="Helical" evidence="1">
    <location>
        <begin position="46"/>
        <end position="63"/>
    </location>
</feature>
<keyword evidence="1" id="KW-0812">Transmembrane</keyword>
<dbReference type="EMBL" id="CADCTW010000025">
    <property type="protein sequence ID" value="CAA9300558.1"/>
    <property type="molecule type" value="Genomic_DNA"/>
</dbReference>
<dbReference type="Pfam" id="PF13795">
    <property type="entry name" value="HupE_UreJ_2"/>
    <property type="match status" value="1"/>
</dbReference>
<name>A0A6J4KB48_9BACT</name>
<gene>
    <name evidence="2" type="ORF">AVDCRST_MAG68-364</name>
</gene>
<evidence type="ECO:0000313" key="2">
    <source>
        <dbReference type="EMBL" id="CAA9300558.1"/>
    </source>
</evidence>
<keyword evidence="1" id="KW-1133">Transmembrane helix</keyword>
<organism evidence="2">
    <name type="scientific">uncultured Gemmatimonadota bacterium</name>
    <dbReference type="NCBI Taxonomy" id="203437"/>
    <lineage>
        <taxon>Bacteria</taxon>
        <taxon>Pseudomonadati</taxon>
        <taxon>Gemmatimonadota</taxon>
        <taxon>environmental samples</taxon>
    </lineage>
</organism>
<dbReference type="AlphaFoldDB" id="A0A6J4KB48"/>
<sequence length="244" mass="26366">MRMIERLGPPRGRTLLVLAVLAGLVALAGAPEEAFAHGVAAGDKGYIQEISGVLLVPFAYLGAKHMVTGYDHLLFLLGVIFFLYRLKDIGVYVSLFAIGHSTTLLLGVLTGVSVSAYLIDAIIGLSVVYKALDNLGAFQRWFGFQPNTRVATLVFGLFHGFGLATKIIEYQISPDGLIPNLIAFNVGVEIGQLLALSAILIAMSYWRRTKSFAKHAYTGNVVMMSAGFLLMGYQLAGYFVTRNG</sequence>
<reference evidence="2" key="1">
    <citation type="submission" date="2020-02" db="EMBL/GenBank/DDBJ databases">
        <authorList>
            <person name="Meier V. D."/>
        </authorList>
    </citation>
    <scope>NUCLEOTIDE SEQUENCE</scope>
    <source>
        <strain evidence="2">AVDCRST_MAG68</strain>
    </source>
</reference>
<accession>A0A6J4KB48</accession>
<feature type="transmembrane region" description="Helical" evidence="1">
    <location>
        <begin position="180"/>
        <end position="205"/>
    </location>
</feature>
<evidence type="ECO:0000256" key="1">
    <source>
        <dbReference type="SAM" id="Phobius"/>
    </source>
</evidence>
<keyword evidence="1" id="KW-0472">Membrane</keyword>